<keyword evidence="3" id="KW-1185">Reference proteome</keyword>
<comment type="caution">
    <text evidence="2">The sequence shown here is derived from an EMBL/GenBank/DDBJ whole genome shotgun (WGS) entry which is preliminary data.</text>
</comment>
<accession>A0ABW1KRA5</accession>
<evidence type="ECO:0000313" key="3">
    <source>
        <dbReference type="Proteomes" id="UP001596116"/>
    </source>
</evidence>
<dbReference type="EMBL" id="JBHPON010000001">
    <property type="protein sequence ID" value="MFC6034438.1"/>
    <property type="molecule type" value="Genomic_DNA"/>
</dbReference>
<dbReference type="PROSITE" id="PS51257">
    <property type="entry name" value="PROKAR_LIPOPROTEIN"/>
    <property type="match status" value="1"/>
</dbReference>
<organism evidence="2 3">
    <name type="scientific">Hyphococcus aureus</name>
    <dbReference type="NCBI Taxonomy" id="2666033"/>
    <lineage>
        <taxon>Bacteria</taxon>
        <taxon>Pseudomonadati</taxon>
        <taxon>Pseudomonadota</taxon>
        <taxon>Alphaproteobacteria</taxon>
        <taxon>Parvularculales</taxon>
        <taxon>Parvularculaceae</taxon>
        <taxon>Hyphococcus</taxon>
    </lineage>
</organism>
<evidence type="ECO:0000256" key="1">
    <source>
        <dbReference type="SAM" id="SignalP"/>
    </source>
</evidence>
<reference evidence="2 3" key="1">
    <citation type="submission" date="2024-09" db="EMBL/GenBank/DDBJ databases">
        <authorList>
            <person name="Zhang Z.-H."/>
        </authorList>
    </citation>
    <scope>NUCLEOTIDE SEQUENCE [LARGE SCALE GENOMIC DNA]</scope>
    <source>
        <strain evidence="2 3">HHTR114</strain>
    </source>
</reference>
<proteinExistence type="predicted"/>
<gene>
    <name evidence="2" type="ORF">ACFMB1_02720</name>
</gene>
<name>A0ABW1KRA5_9PROT</name>
<evidence type="ECO:0000313" key="2">
    <source>
        <dbReference type="EMBL" id="MFC6034438.1"/>
    </source>
</evidence>
<sequence length="157" mass="16449">MKAFKFGWALAPFALFGCGGPVPADMFLTMSVSTQDVAVTTSINGKEDEFLSGDSGSMSGSRPINKLVREGENENEAIFVLTPVANTGDDAAPTFLATLEIAIKGEIVDTLNPGERTLFSRELSAEEAAAISAGESVTITEHFTVDGAALKAMKNGE</sequence>
<feature type="chain" id="PRO_5047422057" evidence="1">
    <location>
        <begin position="25"/>
        <end position="157"/>
    </location>
</feature>
<keyword evidence="1" id="KW-0732">Signal</keyword>
<feature type="signal peptide" evidence="1">
    <location>
        <begin position="1"/>
        <end position="24"/>
    </location>
</feature>
<dbReference type="Proteomes" id="UP001596116">
    <property type="component" value="Unassembled WGS sequence"/>
</dbReference>
<protein>
    <submittedName>
        <fullName evidence="2">Uncharacterized protein</fullName>
    </submittedName>
</protein>
<dbReference type="RefSeq" id="WP_379880242.1">
    <property type="nucleotide sequence ID" value="NZ_JBHPON010000001.1"/>
</dbReference>